<evidence type="ECO:0008006" key="4">
    <source>
        <dbReference type="Google" id="ProtNLM"/>
    </source>
</evidence>
<reference evidence="2 3" key="1">
    <citation type="journal article" date="2018" name="Microb. Genom.">
        <title>Expanding an expanded genome: long-read sequencing of Trypanosoma cruzi.</title>
        <authorList>
            <person name="Berna L."/>
            <person name="Rodriguez M."/>
            <person name="Chiribao M.L."/>
            <person name="Parodi-Talice A."/>
            <person name="Pita S."/>
            <person name="Rijo G."/>
            <person name="Alvarez-Valin F."/>
            <person name="Robello C."/>
        </authorList>
    </citation>
    <scope>NUCLEOTIDE SEQUENCE [LARGE SCALE GENOMIC DNA]</scope>
    <source>
        <strain evidence="2 3">Dm28c</strain>
    </source>
</reference>
<comment type="caution">
    <text evidence="2">The sequence shown here is derived from an EMBL/GenBank/DDBJ whole genome shotgun (WGS) entry which is preliminary data.</text>
</comment>
<organism evidence="2 3">
    <name type="scientific">Trypanosoma cruzi</name>
    <dbReference type="NCBI Taxonomy" id="5693"/>
    <lineage>
        <taxon>Eukaryota</taxon>
        <taxon>Discoba</taxon>
        <taxon>Euglenozoa</taxon>
        <taxon>Kinetoplastea</taxon>
        <taxon>Metakinetoplastina</taxon>
        <taxon>Trypanosomatida</taxon>
        <taxon>Trypanosomatidae</taxon>
        <taxon>Trypanosoma</taxon>
        <taxon>Schizotrypanum</taxon>
    </lineage>
</organism>
<dbReference type="VEuPathDB" id="TriTrypDB:C4B63_2g710"/>
<proteinExistence type="predicted"/>
<evidence type="ECO:0000256" key="1">
    <source>
        <dbReference type="SAM" id="Phobius"/>
    </source>
</evidence>
<keyword evidence="1" id="KW-0472">Membrane</keyword>
<dbReference type="VEuPathDB" id="TriTrypDB:TCSYLVIO_005783"/>
<evidence type="ECO:0000313" key="3">
    <source>
        <dbReference type="Proteomes" id="UP000246121"/>
    </source>
</evidence>
<dbReference type="AlphaFoldDB" id="A0A2V2W4Q6"/>
<dbReference type="VEuPathDB" id="TriTrypDB:TcCLB.510669.9"/>
<dbReference type="VEuPathDB" id="TriTrypDB:BCY84_14137"/>
<name>A0A2V2W4Q6_TRYCR</name>
<dbReference type="VEuPathDB" id="TriTrypDB:C3747_1g665"/>
<dbReference type="VEuPathDB" id="TriTrypDB:ECC02_001338"/>
<dbReference type="VEuPathDB" id="TriTrypDB:TcBrA4_0061630"/>
<accession>A0A2V2W4Q6</accession>
<feature type="transmembrane region" description="Helical" evidence="1">
    <location>
        <begin position="174"/>
        <end position="192"/>
    </location>
</feature>
<keyword evidence="1" id="KW-1133">Transmembrane helix</keyword>
<feature type="transmembrane region" description="Helical" evidence="1">
    <location>
        <begin position="87"/>
        <end position="106"/>
    </location>
</feature>
<dbReference type="VEuPathDB" id="TriTrypDB:TcG_00620"/>
<dbReference type="EMBL" id="PRFA01000002">
    <property type="protein sequence ID" value="PWV02499.1"/>
    <property type="molecule type" value="Genomic_DNA"/>
</dbReference>
<sequence>MNPALPHSYLSIAWRRDRVPAVLQFCSMVVSGVAGSVGQRSIERSANSLARLLSEYGSVTRVCNWLVVLLELSPAGVRRTMRTSPGFFTGIARIVTTIFLGLFLASEEVELLAAGGVLSKVWRPHAARMVPIFFFYYNLLKAGTSAALLQAMQRISFEATDTQSVIRKRHYKELFLSFMEGIAFMVYAMTLLPSNAPRLREALNEGLWMDRVYSVFSSLCPQAVQVRPATQGLLGLLATAPFLLLSY</sequence>
<protein>
    <recommendedName>
        <fullName evidence="4">Gim5A protein</fullName>
    </recommendedName>
</protein>
<gene>
    <name evidence="2" type="ORF">C4B63_2g710</name>
</gene>
<dbReference type="OrthoDB" id="246989at2759"/>
<feature type="transmembrane region" description="Helical" evidence="1">
    <location>
        <begin position="126"/>
        <end position="149"/>
    </location>
</feature>
<evidence type="ECO:0000313" key="2">
    <source>
        <dbReference type="EMBL" id="PWV02499.1"/>
    </source>
</evidence>
<dbReference type="VEuPathDB" id="TriTrypDB:Tc_MARK_4408"/>
<dbReference type="VEuPathDB" id="TriTrypDB:TcCLB.507009.20"/>
<dbReference type="VEuPathDB" id="TriTrypDB:TcYC6_0069820"/>
<dbReference type="PANTHER" id="PTHR42266:SF1">
    <property type="entry name" value="GIM5B PROTEIN"/>
    <property type="match status" value="1"/>
</dbReference>
<keyword evidence="1" id="KW-0812">Transmembrane</keyword>
<dbReference type="Proteomes" id="UP000246121">
    <property type="component" value="Unassembled WGS sequence"/>
</dbReference>
<dbReference type="VEuPathDB" id="TriTrypDB:TcCL_ESM00002"/>
<dbReference type="PANTHER" id="PTHR42266">
    <property type="entry name" value="GIM5B PROTEIN"/>
    <property type="match status" value="1"/>
</dbReference>